<dbReference type="Proteomes" id="UP000482209">
    <property type="component" value="Unassembled WGS sequence"/>
</dbReference>
<dbReference type="SUPFAM" id="SSF51445">
    <property type="entry name" value="(Trans)glycosidases"/>
    <property type="match status" value="1"/>
</dbReference>
<sequence>MNNRKKMLTGLVAVLVIATSVCMVVLSNKSEANQNEKKNFKVVAYYPYWKGNQLRKLQFNKVTHVNYAFAIPTREGNLRKLEQEELAKQLIKEAHKQKVKVLLSVGGWSYNDAELEPVFKEATNTEKKRAKLAKSIINMCNKYGFDGIDMDWEHPRTDTTKNQYEAFMLYLGKKLHSQDKLFTAAILGGVNQLGAAYYDSKAQTDKVLNELDWINVMAYDGGDGRYHSPYSYAKKCGNYWKKKRGVPAGKIVLGVPFYGRPTWATYEELLEADKNAYKSDTATFNGTKVYYNGVNTIKKKTNYALDNFGGVMIWEITQDSSNGKYSLLNAIYSCLK</sequence>
<comment type="similarity">
    <text evidence="6">Belongs to the glycosyl hydrolase 18 family.</text>
</comment>
<keyword evidence="3 5" id="KW-0378">Hydrolase</keyword>
<reference evidence="8 9" key="1">
    <citation type="submission" date="2019-08" db="EMBL/GenBank/DDBJ databases">
        <title>In-depth cultivation of the pig gut microbiome towards novel bacterial diversity and tailored functional studies.</title>
        <authorList>
            <person name="Wylensek D."/>
            <person name="Hitch T.C.A."/>
            <person name="Clavel T."/>
        </authorList>
    </citation>
    <scope>NUCLEOTIDE SEQUENCE [LARGE SCALE GENOMIC DNA]</scope>
    <source>
        <strain evidence="8 9">WCA-693-APC-MOT-I</strain>
    </source>
</reference>
<dbReference type="InterPro" id="IPR001579">
    <property type="entry name" value="Glyco_hydro_18_chit_AS"/>
</dbReference>
<evidence type="ECO:0000313" key="9">
    <source>
        <dbReference type="Proteomes" id="UP000482209"/>
    </source>
</evidence>
<keyword evidence="9" id="KW-1185">Reference proteome</keyword>
<dbReference type="PANTHER" id="PTHR11177">
    <property type="entry name" value="CHITINASE"/>
    <property type="match status" value="1"/>
</dbReference>
<evidence type="ECO:0000256" key="6">
    <source>
        <dbReference type="RuleBase" id="RU004453"/>
    </source>
</evidence>
<dbReference type="GO" id="GO:0008843">
    <property type="term" value="F:endochitinase activity"/>
    <property type="evidence" value="ECO:0007669"/>
    <property type="project" value="UniProtKB-EC"/>
</dbReference>
<dbReference type="InterPro" id="IPR050314">
    <property type="entry name" value="Glycosyl_Hydrlase_18"/>
</dbReference>
<proteinExistence type="inferred from homology"/>
<accession>A0A6L5XUL2</accession>
<evidence type="ECO:0000256" key="3">
    <source>
        <dbReference type="ARBA" id="ARBA00022801"/>
    </source>
</evidence>
<dbReference type="PROSITE" id="PS01095">
    <property type="entry name" value="GH18_1"/>
    <property type="match status" value="1"/>
</dbReference>
<keyword evidence="4 5" id="KW-0326">Glycosidase</keyword>
<gene>
    <name evidence="8" type="ORF">FYJ58_01020</name>
</gene>
<evidence type="ECO:0000259" key="7">
    <source>
        <dbReference type="PROSITE" id="PS51910"/>
    </source>
</evidence>
<dbReference type="RefSeq" id="WP_154515921.1">
    <property type="nucleotide sequence ID" value="NZ_VUMT01000001.1"/>
</dbReference>
<dbReference type="PROSITE" id="PS51910">
    <property type="entry name" value="GH18_2"/>
    <property type="match status" value="1"/>
</dbReference>
<evidence type="ECO:0000313" key="8">
    <source>
        <dbReference type="EMBL" id="MSS62475.1"/>
    </source>
</evidence>
<dbReference type="EMBL" id="VUMT01000001">
    <property type="protein sequence ID" value="MSS62475.1"/>
    <property type="molecule type" value="Genomic_DNA"/>
</dbReference>
<dbReference type="AlphaFoldDB" id="A0A6L5XUL2"/>
<dbReference type="Gene3D" id="3.40.5.30">
    <property type="entry name" value="(Trans)glycosidases - domain 2"/>
    <property type="match status" value="1"/>
</dbReference>
<protein>
    <recommendedName>
        <fullName evidence="2">chitinase</fullName>
        <ecNumber evidence="2">3.2.1.14</ecNumber>
    </recommendedName>
</protein>
<dbReference type="Gene3D" id="3.20.20.80">
    <property type="entry name" value="Glycosidases"/>
    <property type="match status" value="1"/>
</dbReference>
<dbReference type="GO" id="GO:0005576">
    <property type="term" value="C:extracellular region"/>
    <property type="evidence" value="ECO:0007669"/>
    <property type="project" value="TreeGrafter"/>
</dbReference>
<dbReference type="PANTHER" id="PTHR11177:SF317">
    <property type="entry name" value="CHITINASE 12-RELATED"/>
    <property type="match status" value="1"/>
</dbReference>
<dbReference type="SMART" id="SM00636">
    <property type="entry name" value="Glyco_18"/>
    <property type="match status" value="1"/>
</dbReference>
<dbReference type="GO" id="GO:0006032">
    <property type="term" value="P:chitin catabolic process"/>
    <property type="evidence" value="ECO:0007669"/>
    <property type="project" value="TreeGrafter"/>
</dbReference>
<evidence type="ECO:0000256" key="5">
    <source>
        <dbReference type="RuleBase" id="RU000489"/>
    </source>
</evidence>
<evidence type="ECO:0000256" key="4">
    <source>
        <dbReference type="ARBA" id="ARBA00023295"/>
    </source>
</evidence>
<comment type="caution">
    <text evidence="8">The sequence shown here is derived from an EMBL/GenBank/DDBJ whole genome shotgun (WGS) entry which is preliminary data.</text>
</comment>
<dbReference type="EC" id="3.2.1.14" evidence="2"/>
<evidence type="ECO:0000256" key="2">
    <source>
        <dbReference type="ARBA" id="ARBA00012729"/>
    </source>
</evidence>
<comment type="catalytic activity">
    <reaction evidence="1">
        <text>Random endo-hydrolysis of N-acetyl-beta-D-glucosaminide (1-&gt;4)-beta-linkages in chitin and chitodextrins.</text>
        <dbReference type="EC" id="3.2.1.14"/>
    </reaction>
</comment>
<dbReference type="GO" id="GO:0005975">
    <property type="term" value="P:carbohydrate metabolic process"/>
    <property type="evidence" value="ECO:0007669"/>
    <property type="project" value="InterPro"/>
</dbReference>
<organism evidence="8 9">
    <name type="scientific">Velocimicrobium porci</name>
    <dbReference type="NCBI Taxonomy" id="2606634"/>
    <lineage>
        <taxon>Bacteria</taxon>
        <taxon>Bacillati</taxon>
        <taxon>Bacillota</taxon>
        <taxon>Clostridia</taxon>
        <taxon>Lachnospirales</taxon>
        <taxon>Lachnospiraceae</taxon>
        <taxon>Velocimicrobium</taxon>
    </lineage>
</organism>
<dbReference type="InterPro" id="IPR001223">
    <property type="entry name" value="Glyco_hydro18_cat"/>
</dbReference>
<dbReference type="InterPro" id="IPR011583">
    <property type="entry name" value="Chitinase_II/V-like_cat"/>
</dbReference>
<name>A0A6L5XUL2_9FIRM</name>
<dbReference type="GO" id="GO:0008061">
    <property type="term" value="F:chitin binding"/>
    <property type="evidence" value="ECO:0007669"/>
    <property type="project" value="InterPro"/>
</dbReference>
<dbReference type="InterPro" id="IPR017853">
    <property type="entry name" value="GH"/>
</dbReference>
<evidence type="ECO:0000256" key="1">
    <source>
        <dbReference type="ARBA" id="ARBA00000822"/>
    </source>
</evidence>
<dbReference type="Pfam" id="PF00704">
    <property type="entry name" value="Glyco_hydro_18"/>
    <property type="match status" value="1"/>
</dbReference>
<feature type="domain" description="GH18" evidence="7">
    <location>
        <begin position="40"/>
        <end position="336"/>
    </location>
</feature>